<dbReference type="Proteomes" id="UP000732377">
    <property type="component" value="Unassembled WGS sequence"/>
</dbReference>
<dbReference type="Pfam" id="PF00586">
    <property type="entry name" value="AIRS"/>
    <property type="match status" value="1"/>
</dbReference>
<gene>
    <name evidence="15" type="primary">purM</name>
    <name evidence="18" type="ORF">CWE10_01125</name>
</gene>
<evidence type="ECO:0000256" key="14">
    <source>
        <dbReference type="ARBA" id="ARBA00049057"/>
    </source>
</evidence>
<accession>A0A953I8N6</accession>
<dbReference type="InterPro" id="IPR036921">
    <property type="entry name" value="PurM-like_N_sf"/>
</dbReference>
<evidence type="ECO:0000256" key="8">
    <source>
        <dbReference type="ARBA" id="ARBA00022741"/>
    </source>
</evidence>
<dbReference type="GO" id="GO:0004641">
    <property type="term" value="F:phosphoribosylformylglycinamidine cyclo-ligase activity"/>
    <property type="evidence" value="ECO:0007669"/>
    <property type="project" value="UniProtKB-UniRule"/>
</dbReference>
<evidence type="ECO:0000259" key="17">
    <source>
        <dbReference type="Pfam" id="PF02769"/>
    </source>
</evidence>
<comment type="similarity">
    <text evidence="3 15">Belongs to the AIR synthase family.</text>
</comment>
<dbReference type="InterPro" id="IPR036676">
    <property type="entry name" value="PurM-like_C_sf"/>
</dbReference>
<evidence type="ECO:0000256" key="1">
    <source>
        <dbReference type="ARBA" id="ARBA00004496"/>
    </source>
</evidence>
<dbReference type="GO" id="GO:0006189">
    <property type="term" value="P:'de novo' IMP biosynthetic process"/>
    <property type="evidence" value="ECO:0007669"/>
    <property type="project" value="UniProtKB-UniRule"/>
</dbReference>
<dbReference type="FunFam" id="3.90.650.10:FF:000011">
    <property type="entry name" value="Phosphoribosylformylglycinamidine cyclo-ligase"/>
    <property type="match status" value="1"/>
</dbReference>
<dbReference type="CDD" id="cd02196">
    <property type="entry name" value="PurM"/>
    <property type="match status" value="1"/>
</dbReference>
<feature type="domain" description="PurM-like C-terminal" evidence="17">
    <location>
        <begin position="178"/>
        <end position="343"/>
    </location>
</feature>
<dbReference type="Pfam" id="PF02769">
    <property type="entry name" value="AIRS_C"/>
    <property type="match status" value="1"/>
</dbReference>
<dbReference type="Gene3D" id="3.90.650.10">
    <property type="entry name" value="PurM-like C-terminal domain"/>
    <property type="match status" value="1"/>
</dbReference>
<evidence type="ECO:0000256" key="6">
    <source>
        <dbReference type="ARBA" id="ARBA00022490"/>
    </source>
</evidence>
<evidence type="ECO:0000256" key="11">
    <source>
        <dbReference type="ARBA" id="ARBA00031908"/>
    </source>
</evidence>
<dbReference type="SUPFAM" id="SSF56042">
    <property type="entry name" value="PurM C-terminal domain-like"/>
    <property type="match status" value="1"/>
</dbReference>
<dbReference type="RefSeq" id="WP_273377510.1">
    <property type="nucleotide sequence ID" value="NZ_PIUK01000004.1"/>
</dbReference>
<dbReference type="GO" id="GO:0005829">
    <property type="term" value="C:cytosol"/>
    <property type="evidence" value="ECO:0007669"/>
    <property type="project" value="TreeGrafter"/>
</dbReference>
<dbReference type="NCBIfam" id="TIGR00878">
    <property type="entry name" value="purM"/>
    <property type="match status" value="1"/>
</dbReference>
<dbReference type="Gene3D" id="3.30.1330.10">
    <property type="entry name" value="PurM-like, N-terminal domain"/>
    <property type="match status" value="1"/>
</dbReference>
<dbReference type="PANTHER" id="PTHR10520">
    <property type="entry name" value="TRIFUNCTIONAL PURINE BIOSYNTHETIC PROTEIN ADENOSINE-3-RELATED"/>
    <property type="match status" value="1"/>
</dbReference>
<comment type="subcellular location">
    <subcellularLocation>
        <location evidence="1 15">Cytoplasm</location>
    </subcellularLocation>
</comment>
<keyword evidence="6 15" id="KW-0963">Cytoplasm</keyword>
<dbReference type="PANTHER" id="PTHR10520:SF12">
    <property type="entry name" value="TRIFUNCTIONAL PURINE BIOSYNTHETIC PROTEIN ADENOSINE-3"/>
    <property type="match status" value="1"/>
</dbReference>
<dbReference type="InterPro" id="IPR004733">
    <property type="entry name" value="PurM_cligase"/>
</dbReference>
<dbReference type="EC" id="6.3.3.1" evidence="4 15"/>
<keyword evidence="7 15" id="KW-0436">Ligase</keyword>
<dbReference type="AlphaFoldDB" id="A0A953I8N6"/>
<evidence type="ECO:0000256" key="13">
    <source>
        <dbReference type="ARBA" id="ARBA00033093"/>
    </source>
</evidence>
<dbReference type="FunFam" id="3.30.1330.10:FF:000001">
    <property type="entry name" value="Phosphoribosylformylglycinamidine cyclo-ligase"/>
    <property type="match status" value="1"/>
</dbReference>
<evidence type="ECO:0000313" key="18">
    <source>
        <dbReference type="EMBL" id="MBY6274809.1"/>
    </source>
</evidence>
<dbReference type="InterPro" id="IPR016188">
    <property type="entry name" value="PurM-like_N"/>
</dbReference>
<comment type="catalytic activity">
    <reaction evidence="14 15">
        <text>2-formamido-N(1)-(5-O-phospho-beta-D-ribosyl)acetamidine + ATP = 5-amino-1-(5-phospho-beta-D-ribosyl)imidazole + ADP + phosphate + H(+)</text>
        <dbReference type="Rhea" id="RHEA:23032"/>
        <dbReference type="ChEBI" id="CHEBI:15378"/>
        <dbReference type="ChEBI" id="CHEBI:30616"/>
        <dbReference type="ChEBI" id="CHEBI:43474"/>
        <dbReference type="ChEBI" id="CHEBI:137981"/>
        <dbReference type="ChEBI" id="CHEBI:147287"/>
        <dbReference type="ChEBI" id="CHEBI:456216"/>
        <dbReference type="EC" id="6.3.3.1"/>
    </reaction>
</comment>
<keyword evidence="8 15" id="KW-0547">Nucleotide-binding</keyword>
<keyword evidence="9 15" id="KW-0658">Purine biosynthesis</keyword>
<dbReference type="HAMAP" id="MF_00741">
    <property type="entry name" value="AIRS"/>
    <property type="match status" value="1"/>
</dbReference>
<evidence type="ECO:0000256" key="10">
    <source>
        <dbReference type="ARBA" id="ARBA00022840"/>
    </source>
</evidence>
<feature type="domain" description="PurM-like N-terminal" evidence="16">
    <location>
        <begin position="60"/>
        <end position="165"/>
    </location>
</feature>
<evidence type="ECO:0000313" key="19">
    <source>
        <dbReference type="Proteomes" id="UP000732377"/>
    </source>
</evidence>
<comment type="caution">
    <text evidence="18">The sequence shown here is derived from an EMBL/GenBank/DDBJ whole genome shotgun (WGS) entry which is preliminary data.</text>
</comment>
<protein>
    <recommendedName>
        <fullName evidence="5 15">Phosphoribosylformylglycinamidine cyclo-ligase</fullName>
        <ecNumber evidence="4 15">6.3.3.1</ecNumber>
    </recommendedName>
    <alternativeName>
        <fullName evidence="12 15">AIR synthase</fullName>
    </alternativeName>
    <alternativeName>
        <fullName evidence="13 15">AIRS</fullName>
    </alternativeName>
    <alternativeName>
        <fullName evidence="11 15">Phosphoribosyl-aminoimidazole synthetase</fullName>
    </alternativeName>
</protein>
<comment type="pathway">
    <text evidence="2 15">Purine metabolism; IMP biosynthesis via de novo pathway; 5-amino-1-(5-phospho-D-ribosyl)imidazole from N(2)-formyl-N(1)-(5-phospho-D-ribosyl)glycinamide: step 2/2.</text>
</comment>
<evidence type="ECO:0000259" key="16">
    <source>
        <dbReference type="Pfam" id="PF00586"/>
    </source>
</evidence>
<name>A0A953I8N6_SYMTR</name>
<dbReference type="InterPro" id="IPR010918">
    <property type="entry name" value="PurM-like_C_dom"/>
</dbReference>
<evidence type="ECO:0000256" key="15">
    <source>
        <dbReference type="HAMAP-Rule" id="MF_00741"/>
    </source>
</evidence>
<evidence type="ECO:0000256" key="12">
    <source>
        <dbReference type="ARBA" id="ARBA00032931"/>
    </source>
</evidence>
<evidence type="ECO:0000256" key="5">
    <source>
        <dbReference type="ARBA" id="ARBA00020367"/>
    </source>
</evidence>
<dbReference type="SUPFAM" id="SSF55326">
    <property type="entry name" value="PurM N-terminal domain-like"/>
    <property type="match status" value="1"/>
</dbReference>
<evidence type="ECO:0000256" key="7">
    <source>
        <dbReference type="ARBA" id="ARBA00022598"/>
    </source>
</evidence>
<dbReference type="EMBL" id="PIUK01000004">
    <property type="protein sequence ID" value="MBY6274809.1"/>
    <property type="molecule type" value="Genomic_DNA"/>
</dbReference>
<evidence type="ECO:0000256" key="4">
    <source>
        <dbReference type="ARBA" id="ARBA00013047"/>
    </source>
</evidence>
<proteinExistence type="inferred from homology"/>
<dbReference type="GO" id="GO:0004637">
    <property type="term" value="F:phosphoribosylamine-glycine ligase activity"/>
    <property type="evidence" value="ECO:0007669"/>
    <property type="project" value="TreeGrafter"/>
</dbReference>
<organism evidence="18 19">
    <name type="scientific">Symbiobacterium thermophilum</name>
    <dbReference type="NCBI Taxonomy" id="2734"/>
    <lineage>
        <taxon>Bacteria</taxon>
        <taxon>Bacillati</taxon>
        <taxon>Bacillota</taxon>
        <taxon>Clostridia</taxon>
        <taxon>Eubacteriales</taxon>
        <taxon>Symbiobacteriaceae</taxon>
        <taxon>Symbiobacterium</taxon>
    </lineage>
</organism>
<evidence type="ECO:0000256" key="2">
    <source>
        <dbReference type="ARBA" id="ARBA00004686"/>
    </source>
</evidence>
<dbReference type="GO" id="GO:0005524">
    <property type="term" value="F:ATP binding"/>
    <property type="evidence" value="ECO:0007669"/>
    <property type="project" value="UniProtKB-KW"/>
</dbReference>
<sequence length="353" mass="37457">MTEKGLTYADAGVNRERHYELVRRIAAHTARTLRRPGTLGNIGAFGGLFQLDPARYPEPVLVSGTDGVGTKLRLAFLSGRHDTVGIDLVAMSVNDILCQGAEPLFFLDYIGIGQKDLAVLEQVVKGIADGCLQAGCALIGGETAELPGMYPPGEYDLAGFAVGIVNRDRLLTGEKVAPGDALVGLASSGLHANGYSLARRVLLKVDGGAFDLDDRPPELGGRTVLEVMLTPTRIYVRTVLRLLARFDVHGIANITGGGLHENIPRMLPEGTAAVLRWGAWKEPPVFDLIRRLGPVAQAEMEATFNLGLGMVLAVPADQAEAVAAAAREMGEEAWVVGEVAAAEPGGPRVVVRR</sequence>
<dbReference type="GO" id="GO:0046084">
    <property type="term" value="P:adenine biosynthetic process"/>
    <property type="evidence" value="ECO:0007669"/>
    <property type="project" value="TreeGrafter"/>
</dbReference>
<evidence type="ECO:0000256" key="3">
    <source>
        <dbReference type="ARBA" id="ARBA00010280"/>
    </source>
</evidence>
<keyword evidence="10 15" id="KW-0067">ATP-binding</keyword>
<evidence type="ECO:0000256" key="9">
    <source>
        <dbReference type="ARBA" id="ARBA00022755"/>
    </source>
</evidence>
<reference evidence="18" key="1">
    <citation type="submission" date="2017-11" db="EMBL/GenBank/DDBJ databases">
        <title>Three new genomes from thermophilic consortium.</title>
        <authorList>
            <person name="Quaggio R."/>
            <person name="Amgarten D."/>
            <person name="Setubal J.C."/>
        </authorList>
    </citation>
    <scope>NUCLEOTIDE SEQUENCE</scope>
    <source>
        <strain evidence="18">ZCTH01-B2</strain>
    </source>
</reference>